<evidence type="ECO:0000259" key="1">
    <source>
        <dbReference type="Pfam" id="PF04466"/>
    </source>
</evidence>
<dbReference type="Gene3D" id="3.40.50.300">
    <property type="entry name" value="P-loop containing nucleotide triphosphate hydrolases"/>
    <property type="match status" value="1"/>
</dbReference>
<dbReference type="AlphaFoldDB" id="X0VP11"/>
<dbReference type="InterPro" id="IPR027417">
    <property type="entry name" value="P-loop_NTPase"/>
</dbReference>
<feature type="non-terminal residue" evidence="2">
    <location>
        <position position="255"/>
    </location>
</feature>
<dbReference type="Gene3D" id="3.30.420.280">
    <property type="match status" value="1"/>
</dbReference>
<evidence type="ECO:0000313" key="2">
    <source>
        <dbReference type="EMBL" id="GAG14208.1"/>
    </source>
</evidence>
<protein>
    <recommendedName>
        <fullName evidence="1">Phage terminase large subunit N-terminal domain-containing protein</fullName>
    </recommendedName>
</protein>
<comment type="caution">
    <text evidence="2">The sequence shown here is derived from an EMBL/GenBank/DDBJ whole genome shotgun (WGS) entry which is preliminary data.</text>
</comment>
<dbReference type="EMBL" id="BARS01038851">
    <property type="protein sequence ID" value="GAG14208.1"/>
    <property type="molecule type" value="Genomic_DNA"/>
</dbReference>
<dbReference type="Pfam" id="PF04466">
    <property type="entry name" value="Terminase_3"/>
    <property type="match status" value="1"/>
</dbReference>
<gene>
    <name evidence="2" type="ORF">S01H1_59406</name>
</gene>
<reference evidence="2" key="1">
    <citation type="journal article" date="2014" name="Front. Microbiol.">
        <title>High frequency of phylogenetically diverse reductive dehalogenase-homologous genes in deep subseafloor sedimentary metagenomes.</title>
        <authorList>
            <person name="Kawai M."/>
            <person name="Futagami T."/>
            <person name="Toyoda A."/>
            <person name="Takaki Y."/>
            <person name="Nishi S."/>
            <person name="Hori S."/>
            <person name="Arai W."/>
            <person name="Tsubouchi T."/>
            <person name="Morono Y."/>
            <person name="Uchiyama I."/>
            <person name="Ito T."/>
            <person name="Fujiyama A."/>
            <person name="Inagaki F."/>
            <person name="Takami H."/>
        </authorList>
    </citation>
    <scope>NUCLEOTIDE SEQUENCE</scope>
    <source>
        <strain evidence="2">Expedition CK06-06</strain>
    </source>
</reference>
<accession>X0VP11</accession>
<sequence>PYGGVKEFIYAHDDEVIVEGPAETGKTLGACWKIHTQASKYPNARIALIRKQQTDIYGSVWETLKKVIEGLPIRIYGGEKPERLMYPNGSTIYIGGMDKASKVLSSERDIIYFNQVEEGSLKDWEYLTTRVTGRGSVMPYTQLIGDCNPDHPQHWIKTRAKAGHLRLIPTTHYDNPTLFDRDGNITDQGIRTMAVLNRLSGSRRLRLKDGIWGAPEGAIYDVYDDDKHKVEAFEIPLSWPRAAGVDPLGVYTAVV</sequence>
<feature type="domain" description="Phage terminase large subunit N-terminal" evidence="1">
    <location>
        <begin position="17"/>
        <end position="159"/>
    </location>
</feature>
<name>X0VP11_9ZZZZ</name>
<feature type="non-terminal residue" evidence="2">
    <location>
        <position position="1"/>
    </location>
</feature>
<dbReference type="InterPro" id="IPR035412">
    <property type="entry name" value="Terminase_L_N"/>
</dbReference>
<proteinExistence type="predicted"/>
<organism evidence="2">
    <name type="scientific">marine sediment metagenome</name>
    <dbReference type="NCBI Taxonomy" id="412755"/>
    <lineage>
        <taxon>unclassified sequences</taxon>
        <taxon>metagenomes</taxon>
        <taxon>ecological metagenomes</taxon>
    </lineage>
</organism>